<proteinExistence type="predicted"/>
<keyword evidence="3" id="KW-1185">Reference proteome</keyword>
<dbReference type="RefSeq" id="WP_012473383.1">
    <property type="nucleotide sequence ID" value="NC_010830.1"/>
</dbReference>
<feature type="region of interest" description="Disordered" evidence="1">
    <location>
        <begin position="126"/>
        <end position="198"/>
    </location>
</feature>
<feature type="compositionally biased region" description="Basic and acidic residues" evidence="1">
    <location>
        <begin position="163"/>
        <end position="185"/>
    </location>
</feature>
<accession>C3L486</accession>
<protein>
    <submittedName>
        <fullName evidence="2">Uncharacterized protein</fullName>
    </submittedName>
</protein>
<evidence type="ECO:0000256" key="1">
    <source>
        <dbReference type="SAM" id="MobiDB-lite"/>
    </source>
</evidence>
<dbReference type="KEGG" id="aas:Aasi_1912"/>
<dbReference type="HOGENOM" id="CLU_338800_0_0_10"/>
<sequence length="839" mass="96190">MKHSYTLNWQFIVHILFISLCVQSCSGLNNLPVGIPGPTNHKQRLNEHNIHPLLVQTPIDQRGHVVTFYQEGSQLQAEVEEKNGCFSKIHTLPVYIEQGINLQEVNSKQHIHVILPKGQETGYVYVGHTGLMGGGESKDEGEEEDNENQKNEKAKSQQKNKSKGKEKLNKSKETLEKLDKGSERGKSKRVGANQHTSISSVSTAQRRIIKEIGNLGLDIYTQEIITPENMLALNDLRTIWKLLFSGVNSLKAYQDKKEDITMSITLFVNDLRALNKKNYDINDKLYLITAASEAVEYIKHILDDEFFYEGSIEDKVTLANLFYELNSGIGMDNLLLCSILKTGYPQFAEQNPQIIKKHMDGYKNARNQLNLRFGIPKNKIATIYKDTLATAYTNLTFEQETPKTRIKASERVLEVQQQNKCIRGKRIAESVPTQTPLFKFSTESLKLSNNIYKIKDPRNIPATELEELYSQLIKVEGLSLSLLVFNQCSPIQLVGNHLDFTVDNLISSYKNILGTFPKYDIYNFLKWGIIIYMKNNRTAEALIRLKAMKVFYDYFSEDAKIKFERDFKIFQANAYAACGEHDKLSQLYKEKVQAKLEKERILKENRKKSVQKFKNAQQMVQLEQPHSGPLATTKAVRKQVLNTDPSTTISEKVYQDEQQRKKEEANARAKRHQEAEEVRLQKRLENISLSKEENENFIPPSRNGELRGQLTDTIFSKNSSSVHFILPQKACKTLNKIFANNWNISRKDIENLFRVLGQTINTSTKSSHHVIEIDQETFFLVNDAGDTIDVITDSSGYMSGHLSLPNWKEKVKKYMRKKILRVLCHIGINEHNYCKHNTV</sequence>
<dbReference type="eggNOG" id="COG3621">
    <property type="taxonomic scope" value="Bacteria"/>
</dbReference>
<name>C3L486_AMOA5</name>
<dbReference type="Proteomes" id="UP000001227">
    <property type="component" value="Chromosome"/>
</dbReference>
<evidence type="ECO:0000313" key="3">
    <source>
        <dbReference type="Proteomes" id="UP000001227"/>
    </source>
</evidence>
<evidence type="ECO:0000313" key="2">
    <source>
        <dbReference type="EMBL" id="ACP21127.1"/>
    </source>
</evidence>
<dbReference type="EMBL" id="CP001102">
    <property type="protein sequence ID" value="ACP21127.1"/>
    <property type="molecule type" value="Genomic_DNA"/>
</dbReference>
<organism evidence="2 3">
    <name type="scientific">Amoebophilus asiaticus (strain 5a2)</name>
    <dbReference type="NCBI Taxonomy" id="452471"/>
    <lineage>
        <taxon>Bacteria</taxon>
        <taxon>Pseudomonadati</taxon>
        <taxon>Bacteroidota</taxon>
        <taxon>Cytophagia</taxon>
        <taxon>Cytophagales</taxon>
        <taxon>Amoebophilaceae</taxon>
        <taxon>Candidatus Amoebophilus</taxon>
    </lineage>
</organism>
<dbReference type="STRING" id="452471.Aasi_1912"/>
<reference evidence="2 3" key="1">
    <citation type="journal article" date="2010" name="J. Bacteriol.">
        <title>The genome of the amoeba symbiont 'Candidatus Amoebophilus asiaticus' reveals common mechanisms for host cell interaction among amoeba-associated bacteria.</title>
        <authorList>
            <person name="Schmitz-Esser S."/>
            <person name="Tischler P."/>
            <person name="Arnold R."/>
            <person name="Montanaro J."/>
            <person name="Wagner M."/>
            <person name="Rattei T."/>
            <person name="Horn M."/>
        </authorList>
    </citation>
    <scope>NUCLEOTIDE SEQUENCE [LARGE SCALE GENOMIC DNA]</scope>
    <source>
        <strain evidence="2 3">5a2</strain>
    </source>
</reference>
<dbReference type="AlphaFoldDB" id="C3L486"/>
<feature type="region of interest" description="Disordered" evidence="1">
    <location>
        <begin position="654"/>
        <end position="676"/>
    </location>
</feature>
<dbReference type="OrthoDB" id="1096670at2"/>
<gene>
    <name evidence="2" type="ordered locus">Aasi_1912</name>
</gene>